<dbReference type="GO" id="GO:0046872">
    <property type="term" value="F:metal ion binding"/>
    <property type="evidence" value="ECO:0007669"/>
    <property type="project" value="UniProtKB-KW"/>
</dbReference>
<accession>B8GN84</accession>
<gene>
    <name evidence="7" type="ordered locus">Tgr7_0854</name>
</gene>
<evidence type="ECO:0000256" key="1">
    <source>
        <dbReference type="ARBA" id="ARBA00022617"/>
    </source>
</evidence>
<dbReference type="PROSITE" id="PS51007">
    <property type="entry name" value="CYTC"/>
    <property type="match status" value="1"/>
</dbReference>
<keyword evidence="8" id="KW-1185">Reference proteome</keyword>
<protein>
    <recommendedName>
        <fullName evidence="6">Cytochrome c domain-containing protein</fullName>
    </recommendedName>
</protein>
<dbReference type="eggNOG" id="COG2010">
    <property type="taxonomic scope" value="Bacteria"/>
</dbReference>
<dbReference type="Proteomes" id="UP000002383">
    <property type="component" value="Chromosome"/>
</dbReference>
<dbReference type="InterPro" id="IPR009056">
    <property type="entry name" value="Cyt_c-like_dom"/>
</dbReference>
<dbReference type="KEGG" id="tgr:Tgr7_0854"/>
<dbReference type="OrthoDB" id="9808312at2"/>
<evidence type="ECO:0000259" key="6">
    <source>
        <dbReference type="PROSITE" id="PS51007"/>
    </source>
</evidence>
<dbReference type="InterPro" id="IPR030999">
    <property type="entry name" value="Thiosulf_SoxX"/>
</dbReference>
<evidence type="ECO:0000256" key="4">
    <source>
        <dbReference type="PROSITE-ProRule" id="PRU00433"/>
    </source>
</evidence>
<feature type="chain" id="PRO_5002872853" description="Cytochrome c domain-containing protein" evidence="5">
    <location>
        <begin position="27"/>
        <end position="232"/>
    </location>
</feature>
<evidence type="ECO:0000256" key="2">
    <source>
        <dbReference type="ARBA" id="ARBA00022723"/>
    </source>
</evidence>
<evidence type="ECO:0000256" key="5">
    <source>
        <dbReference type="SAM" id="SignalP"/>
    </source>
</evidence>
<keyword evidence="1 4" id="KW-0349">Heme</keyword>
<organism evidence="7 8">
    <name type="scientific">Thioalkalivibrio sulfidiphilus (strain HL-EbGR7)</name>
    <dbReference type="NCBI Taxonomy" id="396588"/>
    <lineage>
        <taxon>Bacteria</taxon>
        <taxon>Pseudomonadati</taxon>
        <taxon>Pseudomonadota</taxon>
        <taxon>Gammaproteobacteria</taxon>
        <taxon>Chromatiales</taxon>
        <taxon>Ectothiorhodospiraceae</taxon>
        <taxon>Thioalkalivibrio</taxon>
    </lineage>
</organism>
<dbReference type="STRING" id="396588.Tgr7_0854"/>
<feature type="domain" description="Cytochrome c" evidence="6">
    <location>
        <begin position="117"/>
        <end position="227"/>
    </location>
</feature>
<dbReference type="RefSeq" id="WP_012637433.1">
    <property type="nucleotide sequence ID" value="NC_011901.1"/>
</dbReference>
<dbReference type="GO" id="GO:0020037">
    <property type="term" value="F:heme binding"/>
    <property type="evidence" value="ECO:0007669"/>
    <property type="project" value="InterPro"/>
</dbReference>
<dbReference type="InterPro" id="IPR036909">
    <property type="entry name" value="Cyt_c-like_dom_sf"/>
</dbReference>
<dbReference type="GO" id="GO:0009055">
    <property type="term" value="F:electron transfer activity"/>
    <property type="evidence" value="ECO:0007669"/>
    <property type="project" value="InterPro"/>
</dbReference>
<feature type="signal peptide" evidence="5">
    <location>
        <begin position="1"/>
        <end position="26"/>
    </location>
</feature>
<keyword evidence="2 4" id="KW-0479">Metal-binding</keyword>
<dbReference type="AlphaFoldDB" id="B8GN84"/>
<evidence type="ECO:0000313" key="8">
    <source>
        <dbReference type="Proteomes" id="UP000002383"/>
    </source>
</evidence>
<dbReference type="Gene3D" id="1.10.760.10">
    <property type="entry name" value="Cytochrome c-like domain"/>
    <property type="match status" value="1"/>
</dbReference>
<dbReference type="EMBL" id="CP001339">
    <property type="protein sequence ID" value="ACL71945.1"/>
    <property type="molecule type" value="Genomic_DNA"/>
</dbReference>
<reference evidence="7 8" key="1">
    <citation type="journal article" date="2011" name="Stand. Genomic Sci.">
        <title>Complete genome sequence of 'Thioalkalivibrio sulfidophilus' HL-EbGr7.</title>
        <authorList>
            <person name="Muyzer G."/>
            <person name="Sorokin D.Y."/>
            <person name="Mavromatis K."/>
            <person name="Lapidus A."/>
            <person name="Clum A."/>
            <person name="Ivanova N."/>
            <person name="Pati A."/>
            <person name="d'Haeseleer P."/>
            <person name="Woyke T."/>
            <person name="Kyrpides N.C."/>
        </authorList>
    </citation>
    <scope>NUCLEOTIDE SEQUENCE [LARGE SCALE GENOMIC DNA]</scope>
    <source>
        <strain evidence="7 8">HL-EbGR7</strain>
    </source>
</reference>
<name>B8GN84_THISH</name>
<evidence type="ECO:0000256" key="3">
    <source>
        <dbReference type="ARBA" id="ARBA00023004"/>
    </source>
</evidence>
<keyword evidence="5" id="KW-0732">Signal</keyword>
<dbReference type="PROSITE" id="PS51257">
    <property type="entry name" value="PROKAR_LIPOPROTEIN"/>
    <property type="match status" value="1"/>
</dbReference>
<dbReference type="NCBIfam" id="TIGR04485">
    <property type="entry name" value="thiosulf_SoxX"/>
    <property type="match status" value="1"/>
</dbReference>
<dbReference type="SUPFAM" id="SSF46626">
    <property type="entry name" value="Cytochrome c"/>
    <property type="match status" value="1"/>
</dbReference>
<dbReference type="HOGENOM" id="CLU_098286_0_0_6"/>
<proteinExistence type="predicted"/>
<keyword evidence="3 4" id="KW-0408">Iron</keyword>
<sequence length="232" mass="25013" precursor="true">MMLIKKTTLAAGAAALAALLIVGCAATDTADTATAAKPDYTKMSSAELAEYLIFEAGGFRLDQPTQEGTTVRERQTQDNLQKICSETRNQPSPEQAGQIIADARASIVYPEGGIQLGDWRKGRELAWSGFGFRVGHNNDDHSNREVGGNCYNCHQMATDRVGGNLGPSLTGYGKSRGNNDATRRFVYEIIYNAHAYFPCTSMPRMGANGLLSQQAIADIMAYVLDPASPVNK</sequence>
<evidence type="ECO:0000313" key="7">
    <source>
        <dbReference type="EMBL" id="ACL71945.1"/>
    </source>
</evidence>